<proteinExistence type="inferred from homology"/>
<keyword evidence="7" id="KW-0677">Repeat</keyword>
<feature type="domain" description="C2H2-type" evidence="18">
    <location>
        <begin position="497"/>
        <end position="524"/>
    </location>
</feature>
<keyword evidence="12" id="KW-0238">DNA-binding</keyword>
<keyword evidence="10" id="KW-0832">Ubl conjugation</keyword>
<dbReference type="Ensembl" id="ENSSCAT00000020134.1">
    <property type="protein sequence ID" value="ENSSCAP00000017986.1"/>
    <property type="gene ID" value="ENSSCAG00000013052.1"/>
</dbReference>
<comment type="subcellular location">
    <subcellularLocation>
        <location evidence="2">Nucleus</location>
    </subcellularLocation>
</comment>
<feature type="domain" description="C2H2-type" evidence="18">
    <location>
        <begin position="1868"/>
        <end position="1895"/>
    </location>
</feature>
<dbReference type="GO" id="GO:0010468">
    <property type="term" value="P:regulation of gene expression"/>
    <property type="evidence" value="ECO:0007669"/>
    <property type="project" value="UniProtKB-ARBA"/>
</dbReference>
<feature type="region of interest" description="Disordered" evidence="17">
    <location>
        <begin position="1282"/>
        <end position="1322"/>
    </location>
</feature>
<evidence type="ECO:0000256" key="6">
    <source>
        <dbReference type="ARBA" id="ARBA00022723"/>
    </source>
</evidence>
<feature type="domain" description="C2H2-type" evidence="18">
    <location>
        <begin position="1426"/>
        <end position="1457"/>
    </location>
</feature>
<dbReference type="Pfam" id="PF23611">
    <property type="entry name" value="zf-C2H2_16"/>
    <property type="match status" value="4"/>
</dbReference>
<feature type="domain" description="C2H2-type" evidence="18">
    <location>
        <begin position="759"/>
        <end position="786"/>
    </location>
</feature>
<feature type="domain" description="C2H2-type" evidence="18">
    <location>
        <begin position="787"/>
        <end position="814"/>
    </location>
</feature>
<feature type="domain" description="C2H2-type" evidence="18">
    <location>
        <begin position="1840"/>
        <end position="1867"/>
    </location>
</feature>
<evidence type="ECO:0000256" key="9">
    <source>
        <dbReference type="ARBA" id="ARBA00022833"/>
    </source>
</evidence>
<dbReference type="FunFam" id="3.30.160.60:FF:002452">
    <property type="entry name" value="zinc finger protein 142 isoform X4"/>
    <property type="match status" value="1"/>
</dbReference>
<dbReference type="FunFam" id="3.30.160.60:FF:000614">
    <property type="entry name" value="Zinc finger protein 142"/>
    <property type="match status" value="1"/>
</dbReference>
<dbReference type="FunFam" id="3.30.160.60:FF:003444">
    <property type="entry name" value="Zinc finger protein 142"/>
    <property type="match status" value="1"/>
</dbReference>
<dbReference type="PROSITE" id="PS50157">
    <property type="entry name" value="ZINC_FINGER_C2H2_2"/>
    <property type="match status" value="25"/>
</dbReference>
<evidence type="ECO:0000256" key="1">
    <source>
        <dbReference type="ARBA" id="ARBA00003767"/>
    </source>
</evidence>
<evidence type="ECO:0000256" key="5">
    <source>
        <dbReference type="ARBA" id="ARBA00022553"/>
    </source>
</evidence>
<comment type="function">
    <text evidence="1">May be involved in transcriptional regulation.</text>
</comment>
<dbReference type="PANTHER" id="PTHR24379:SF121">
    <property type="entry name" value="C2H2-TYPE DOMAIN-CONTAINING PROTEIN"/>
    <property type="match status" value="1"/>
</dbReference>
<feature type="domain" description="C2H2-type" evidence="18">
    <location>
        <begin position="703"/>
        <end position="730"/>
    </location>
</feature>
<dbReference type="Pfam" id="PF23612">
    <property type="entry name" value="zf-C2H2_ZN142"/>
    <property type="match status" value="2"/>
</dbReference>
<evidence type="ECO:0000256" key="14">
    <source>
        <dbReference type="ARBA" id="ARBA00023242"/>
    </source>
</evidence>
<feature type="compositionally biased region" description="Polar residues" evidence="17">
    <location>
        <begin position="1283"/>
        <end position="1296"/>
    </location>
</feature>
<feature type="region of interest" description="Disordered" evidence="17">
    <location>
        <begin position="1355"/>
        <end position="1388"/>
    </location>
</feature>
<feature type="compositionally biased region" description="Basic and acidic residues" evidence="17">
    <location>
        <begin position="425"/>
        <end position="441"/>
    </location>
</feature>
<dbReference type="InterPro" id="IPR056438">
    <property type="entry name" value="Znf-C2H2_CTCF"/>
</dbReference>
<organism evidence="19 20">
    <name type="scientific">Serinus canaria</name>
    <name type="common">Island canary</name>
    <name type="synonym">Fringilla canaria</name>
    <dbReference type="NCBI Taxonomy" id="9135"/>
    <lineage>
        <taxon>Eukaryota</taxon>
        <taxon>Metazoa</taxon>
        <taxon>Chordata</taxon>
        <taxon>Craniata</taxon>
        <taxon>Vertebrata</taxon>
        <taxon>Euteleostomi</taxon>
        <taxon>Archelosauria</taxon>
        <taxon>Archosauria</taxon>
        <taxon>Dinosauria</taxon>
        <taxon>Saurischia</taxon>
        <taxon>Theropoda</taxon>
        <taxon>Coelurosauria</taxon>
        <taxon>Aves</taxon>
        <taxon>Neognathae</taxon>
        <taxon>Neoaves</taxon>
        <taxon>Telluraves</taxon>
        <taxon>Australaves</taxon>
        <taxon>Passeriformes</taxon>
        <taxon>Passeroidea</taxon>
        <taxon>Fringillidae</taxon>
        <taxon>Carduelinae</taxon>
        <taxon>Serinus</taxon>
    </lineage>
</organism>
<dbReference type="Pfam" id="PF00096">
    <property type="entry name" value="zf-C2H2"/>
    <property type="match status" value="4"/>
</dbReference>
<dbReference type="FunFam" id="3.30.160.60:FF:001516">
    <property type="entry name" value="Zinc finger protein 142"/>
    <property type="match status" value="1"/>
</dbReference>
<keyword evidence="8 16" id="KW-0863">Zinc-finger</keyword>
<gene>
    <name evidence="19" type="primary">ZNF142</name>
</gene>
<reference evidence="19" key="2">
    <citation type="submission" date="2025-09" db="UniProtKB">
        <authorList>
            <consortium name="Ensembl"/>
        </authorList>
    </citation>
    <scope>IDENTIFICATION</scope>
</reference>
<feature type="domain" description="C2H2-type" evidence="18">
    <location>
        <begin position="1751"/>
        <end position="1779"/>
    </location>
</feature>
<feature type="compositionally biased region" description="Gly residues" evidence="17">
    <location>
        <begin position="1368"/>
        <end position="1378"/>
    </location>
</feature>
<evidence type="ECO:0000256" key="15">
    <source>
        <dbReference type="ARBA" id="ARBA00067482"/>
    </source>
</evidence>
<feature type="domain" description="C2H2-type" evidence="18">
    <location>
        <begin position="90"/>
        <end position="109"/>
    </location>
</feature>
<keyword evidence="11" id="KW-0805">Transcription regulation</keyword>
<feature type="compositionally biased region" description="Acidic residues" evidence="17">
    <location>
        <begin position="411"/>
        <end position="424"/>
    </location>
</feature>
<keyword evidence="20" id="KW-1185">Reference proteome</keyword>
<dbReference type="InterPro" id="IPR057828">
    <property type="entry name" value="Znf_C2H2_ZNF142_13th"/>
</dbReference>
<feature type="domain" description="C2H2-type" evidence="18">
    <location>
        <begin position="1556"/>
        <end position="1584"/>
    </location>
</feature>
<feature type="region of interest" description="Disordered" evidence="17">
    <location>
        <begin position="1161"/>
        <end position="1181"/>
    </location>
</feature>
<dbReference type="Gene3D" id="3.30.160.60">
    <property type="entry name" value="Classic Zinc Finger"/>
    <property type="match status" value="21"/>
</dbReference>
<feature type="compositionally biased region" description="Basic and acidic residues" evidence="17">
    <location>
        <begin position="1306"/>
        <end position="1318"/>
    </location>
</feature>
<dbReference type="FunFam" id="3.30.160.60:FF:000883">
    <property type="entry name" value="Zinc finger protein 142"/>
    <property type="match status" value="1"/>
</dbReference>
<keyword evidence="4" id="KW-1017">Isopeptide bond</keyword>
<evidence type="ECO:0000256" key="2">
    <source>
        <dbReference type="ARBA" id="ARBA00004123"/>
    </source>
</evidence>
<dbReference type="FunFam" id="3.30.160.60:FF:002128">
    <property type="entry name" value="Zinc finger protein 142"/>
    <property type="match status" value="1"/>
</dbReference>
<feature type="domain" description="C2H2-type" evidence="18">
    <location>
        <begin position="155"/>
        <end position="182"/>
    </location>
</feature>
<sequence>METLCSELLLPTPGEVGAVGSPGVASAGLAGTPPLAASQDLLLAEASVPGEGAHAEGSNVEIFIEAVAGNVTLSNAASATEVLVKVVELYFCERCGQSFSEASLLSQHQCLLLPPQEHLELPGALLAAASESQSDPRGSELPGGSTQEGCAPECLLCPVCQEAFLQPGQLKEHFKTHRAPSGALPCPEQGCQFTTEDRKQLRTHLRHLHGASAVSCACRACPLLFPSRQAMEQHHRTHFPFHCAHCDFITANAKLFWQHRKGHTTESPSEMPTTGDPHSLYKCCILPSGMAGWGVGTCGCCRGWLCLCIPVTGGGVGEKLEGWEPCICASCITVCALHLSQVFFLHVCGCVRLACSCMERDYLLSFPTEAASEGQEEPGDCHSGWKASTAEARPGKPAGTEDTSLKRVSAGEEDSDSSGDESPEEDGKSLCEAEAKEDGKAAPKKVGVPQAQHFKGDVAEGSEYLYKTHMCPECKRCFKKRTHLVEHLHLHFPDPSLQCPNCHKYFTSKSKLKIHMMRETGEKAHRCPLCHYSSVEKNALNRHMASMHEDISNFYSDVYSCPVCEEKFRLSQALKEHLKTHKAEPKRLSCFHRDCNFCAEDRKEFVRHLKDAHGIKAVECKYHACSLLFGTAEAMEAHRKTHYAFHCQQCDFICSNKHVFRKHKKQGHPGSEQLQCSFCPYATFNPVEFHDHVGKMHANEKIHKCTECAFATAHKRVLIRHMLLHTGEKPHKCELCDFTCRDVSYLSKHMLTHSNDKNFMCTECGYITKWKHYLNVHMRKHTGDLRYQCNQCSYRCHRADQLSSHKLRHQGKSLICEVCGFACKRKYELQKHMQAKHSQNYQVPVFQCQYCTYQTKYKQALLNHENCKHTKQKEFRCALCSYCTFSNTSLFFHKRKIHGYIPGDKDWLDNYASKELEISSSEALFGYEVGAALHVDASSPLTGKEQWMKEKPSQVESQGDEGYQQVFMVPLLEQDAAPPESSSEAERGKGEQSCPIAGNALEEDCMQGNAATGSTEFTVSEDVAESCTLHLEALNVSSDPLLENLTGEACVTQPESVEMLSCKEPPAAYEMLGSQDGLGLEDSGNTLEDIPDFGEEVDVQEEKVVKGSVAEGDNQGKETLKEDMGHLEGSCSDKVMADIEERDTSQAKLPEAWLSMLKTPEQGHLPVPEDGPASGDNARGGSESVLKALRKQDKEQAETLVLEGRVQMLVVQSESQVFKCEKCSYITRKEKSMSLHSKASCQSRRAPLMCRECGASFKQQRGLNTHLLKKCPVLLKNNKILKPTNQEAPGLSQSADQAGDNGTETAEGKKGGSEESGHAESPWEADLLPHKTQAAGIPLAGAQISGCHASEKSLLGDSTEVAEEPPQQGGGTEPGGTAGASQPGKPAEKYRLEGGKLHCNACSFVCSRVTTITSHVEDGCRNLEQFWCSQCPETFRSRRALKSHCAEKHIVHPEDKPQRTQLPEGDPLSVKKDQTSELPLDATPPKATLPKRSRFSCPTCPFTCHQERAMKTHKKRGCVTLGEFRCTSCPFTAKVAKALRLHRRLHRKHYSKRPQLQCRQCEFTCKQTRCLRQHIRIKHEGVKPHKCRYCEFSTTRRYRLEAHQSLHTGVGRIACGICSQTFGTNSKLRIHRLRVHEKTPTHFCPLCDYSSYLQNDITRHVNSCHHGELNFGCSRCEARFSSETALKQHVLRRHEEKVSYSCPRCEFVCHSEATLKCHVQKQHPHLECGTCKETFATREALEEHKTQHFSHRCELCSFAAKERQQLVRHYMESHEPAAPQDKPLHCPFCDFACRHQLVFDQHMKGHGGTRVYKCSDCEYTTKNRQKITWHIRIHTGEKPYKCHLCKYACADPSRLKYHMRIHKEERKYLCPDCGYKCKWVNQLKYHMTKHTGLKPYRCDECEYCTNRADALRVHKETRHQEARSFICEQCGKAFKTRFLLKTHLKKHSEEKPYVCNACGRAFRWAAGLRHHYLTHTNEHPFFCRYCPYKAKQKFQVIKHIQRHHPEHRAVDPSQGVGKDPSTHTVHLHTVQKESQAKGAPRMEQEGERPAEKDGKAQ</sequence>
<dbReference type="FunFam" id="3.30.160.60:FF:001127">
    <property type="entry name" value="Zinc finger protein 142"/>
    <property type="match status" value="1"/>
</dbReference>
<feature type="domain" description="C2H2-type" evidence="18">
    <location>
        <begin position="559"/>
        <end position="586"/>
    </location>
</feature>
<evidence type="ECO:0000256" key="7">
    <source>
        <dbReference type="ARBA" id="ARBA00022737"/>
    </source>
</evidence>
<feature type="domain" description="C2H2-type" evidence="18">
    <location>
        <begin position="241"/>
        <end position="268"/>
    </location>
</feature>
<name>A0A8C9NJH5_SERCA</name>
<dbReference type="GO" id="GO:0008270">
    <property type="term" value="F:zinc ion binding"/>
    <property type="evidence" value="ECO:0007669"/>
    <property type="project" value="UniProtKB-KW"/>
</dbReference>
<dbReference type="FunFam" id="3.30.160.60:FF:001657">
    <property type="entry name" value="Zinc finger protein 142"/>
    <property type="match status" value="1"/>
</dbReference>
<feature type="domain" description="C2H2-type" evidence="18">
    <location>
        <begin position="731"/>
        <end position="758"/>
    </location>
</feature>
<feature type="compositionally biased region" description="Basic and acidic residues" evidence="17">
    <location>
        <begin position="2030"/>
        <end position="2057"/>
    </location>
</feature>
<dbReference type="FunFam" id="3.30.160.60:FF:001208">
    <property type="entry name" value="Zinc finger protein 142"/>
    <property type="match status" value="1"/>
</dbReference>
<feature type="region of interest" description="Disordered" evidence="17">
    <location>
        <begin position="374"/>
        <end position="448"/>
    </location>
</feature>
<feature type="domain" description="C2H2-type" evidence="18">
    <location>
        <begin position="1671"/>
        <end position="1699"/>
    </location>
</feature>
<dbReference type="FunFam" id="3.30.160.60:FF:001595">
    <property type="entry name" value="Zinc finger protein 142"/>
    <property type="match status" value="1"/>
</dbReference>
<dbReference type="GO" id="GO:0005634">
    <property type="term" value="C:nucleus"/>
    <property type="evidence" value="ECO:0007669"/>
    <property type="project" value="UniProtKB-SubCell"/>
</dbReference>
<evidence type="ECO:0000313" key="20">
    <source>
        <dbReference type="Proteomes" id="UP000694409"/>
    </source>
</evidence>
<feature type="region of interest" description="Disordered" evidence="17">
    <location>
        <begin position="1452"/>
        <end position="1485"/>
    </location>
</feature>
<evidence type="ECO:0000256" key="11">
    <source>
        <dbReference type="ARBA" id="ARBA00023015"/>
    </source>
</evidence>
<feature type="region of interest" description="Disordered" evidence="17">
    <location>
        <begin position="2004"/>
        <end position="2057"/>
    </location>
</feature>
<dbReference type="FunFam" id="3.30.160.60:FF:002871">
    <property type="entry name" value="Zinc finger protein 142"/>
    <property type="match status" value="1"/>
</dbReference>
<feature type="domain" description="C2H2-type" evidence="18">
    <location>
        <begin position="1524"/>
        <end position="1554"/>
    </location>
</feature>
<evidence type="ECO:0000256" key="16">
    <source>
        <dbReference type="PROSITE-ProRule" id="PRU00042"/>
    </source>
</evidence>
<dbReference type="InterPro" id="IPR057829">
    <property type="entry name" value="Znf_C2H2_ZN142_21/23"/>
</dbReference>
<dbReference type="GO" id="GO:0003677">
    <property type="term" value="F:DNA binding"/>
    <property type="evidence" value="ECO:0007669"/>
    <property type="project" value="UniProtKB-KW"/>
</dbReference>
<feature type="domain" description="C2H2-type" evidence="18">
    <location>
        <begin position="846"/>
        <end position="874"/>
    </location>
</feature>
<dbReference type="FunFam" id="3.30.160.60:FF:004680">
    <property type="match status" value="1"/>
</dbReference>
<protein>
    <recommendedName>
        <fullName evidence="15">Zinc finger protein 142</fullName>
    </recommendedName>
</protein>
<feature type="domain" description="C2H2-type" evidence="18">
    <location>
        <begin position="1585"/>
        <end position="1609"/>
    </location>
</feature>
<dbReference type="FunFam" id="3.30.160.60:FF:000891">
    <property type="entry name" value="Zinc finger protein 142"/>
    <property type="match status" value="1"/>
</dbReference>
<keyword evidence="14" id="KW-0539">Nucleus</keyword>
<feature type="domain" description="C2H2-type" evidence="18">
    <location>
        <begin position="1613"/>
        <end position="1641"/>
    </location>
</feature>
<evidence type="ECO:0000259" key="18">
    <source>
        <dbReference type="PROSITE" id="PS50157"/>
    </source>
</evidence>
<dbReference type="PROSITE" id="PS00028">
    <property type="entry name" value="ZINC_FINGER_C2H2_1"/>
    <property type="match status" value="19"/>
</dbReference>
<dbReference type="FunFam" id="3.30.160.60:FF:000803">
    <property type="entry name" value="zinc finger protein 142"/>
    <property type="match status" value="1"/>
</dbReference>
<accession>A0A8C9NJH5</accession>
<dbReference type="FunFam" id="3.30.160.60:FF:001062">
    <property type="entry name" value="Zinc finger protein 142"/>
    <property type="match status" value="1"/>
</dbReference>
<dbReference type="Proteomes" id="UP000694409">
    <property type="component" value="Unassembled WGS sequence"/>
</dbReference>
<keyword evidence="5" id="KW-0597">Phosphoprotein</keyword>
<evidence type="ECO:0000256" key="4">
    <source>
        <dbReference type="ARBA" id="ARBA00022499"/>
    </source>
</evidence>
<dbReference type="FunFam" id="3.30.160.60:FF:000994">
    <property type="entry name" value="zinc finger protein 142"/>
    <property type="match status" value="1"/>
</dbReference>
<reference evidence="19" key="1">
    <citation type="submission" date="2025-08" db="UniProtKB">
        <authorList>
            <consortium name="Ensembl"/>
        </authorList>
    </citation>
    <scope>IDENTIFICATION</scope>
</reference>
<dbReference type="InterPro" id="IPR036236">
    <property type="entry name" value="Znf_C2H2_sf"/>
</dbReference>
<feature type="domain" description="C2H2-type" evidence="18">
    <location>
        <begin position="1812"/>
        <end position="1839"/>
    </location>
</feature>
<evidence type="ECO:0000256" key="3">
    <source>
        <dbReference type="ARBA" id="ARBA00006991"/>
    </source>
</evidence>
<dbReference type="GeneTree" id="ENSGT00940000163074"/>
<keyword evidence="9" id="KW-0862">Zinc</keyword>
<feature type="domain" description="C2H2-type" evidence="18">
    <location>
        <begin position="1896"/>
        <end position="1924"/>
    </location>
</feature>
<dbReference type="FunFam" id="3.30.160.60:FF:001041">
    <property type="entry name" value="Zinc finger protein 142"/>
    <property type="match status" value="1"/>
</dbReference>
<comment type="similarity">
    <text evidence="3">Belongs to the krueppel C2H2-type zinc-finger protein family.</text>
</comment>
<evidence type="ECO:0000256" key="12">
    <source>
        <dbReference type="ARBA" id="ARBA00023125"/>
    </source>
</evidence>
<keyword evidence="13" id="KW-0804">Transcription</keyword>
<feature type="domain" description="C2H2-type" evidence="18">
    <location>
        <begin position="1726"/>
        <end position="1753"/>
    </location>
</feature>
<evidence type="ECO:0000256" key="8">
    <source>
        <dbReference type="ARBA" id="ARBA00022771"/>
    </source>
</evidence>
<dbReference type="SMART" id="SM00355">
    <property type="entry name" value="ZnF_C2H2"/>
    <property type="match status" value="42"/>
</dbReference>
<evidence type="ECO:0000256" key="17">
    <source>
        <dbReference type="SAM" id="MobiDB-lite"/>
    </source>
</evidence>
<feature type="domain" description="C2H2-type" evidence="18">
    <location>
        <begin position="1925"/>
        <end position="1952"/>
    </location>
</feature>
<keyword evidence="6" id="KW-0479">Metal-binding</keyword>
<evidence type="ECO:0000256" key="10">
    <source>
        <dbReference type="ARBA" id="ARBA00022843"/>
    </source>
</evidence>
<dbReference type="Pfam" id="PF23574">
    <property type="entry name" value="zf-C2H2_ZNF142_18"/>
    <property type="match status" value="1"/>
</dbReference>
<dbReference type="InterPro" id="IPR013087">
    <property type="entry name" value="Znf_C2H2_type"/>
</dbReference>
<dbReference type="SUPFAM" id="SSF57667">
    <property type="entry name" value="beta-beta-alpha zinc fingers"/>
    <property type="match status" value="12"/>
</dbReference>
<dbReference type="PANTHER" id="PTHR24379">
    <property type="entry name" value="KRAB AND ZINC FINGER DOMAIN-CONTAINING"/>
    <property type="match status" value="1"/>
</dbReference>
<feature type="domain" description="C2H2-type" evidence="18">
    <location>
        <begin position="1953"/>
        <end position="1980"/>
    </location>
</feature>
<feature type="region of interest" description="Disordered" evidence="17">
    <location>
        <begin position="975"/>
        <end position="995"/>
    </location>
</feature>
<dbReference type="FunFam" id="3.30.160.60:FF:001033">
    <property type="entry name" value="Zinc finger protein 142"/>
    <property type="match status" value="1"/>
</dbReference>
<evidence type="ECO:0000256" key="13">
    <source>
        <dbReference type="ARBA" id="ARBA00023163"/>
    </source>
</evidence>
<feature type="domain" description="C2H2-type" evidence="18">
    <location>
        <begin position="469"/>
        <end position="496"/>
    </location>
</feature>
<evidence type="ECO:0000313" key="19">
    <source>
        <dbReference type="Ensembl" id="ENSSCAP00000017986.1"/>
    </source>
</evidence>